<name>A0A098LHZ3_9BACT</name>
<dbReference type="AlphaFoldDB" id="A0A098LHZ3"/>
<evidence type="ECO:0000313" key="2">
    <source>
        <dbReference type="Proteomes" id="UP000030185"/>
    </source>
</evidence>
<evidence type="ECO:0000313" key="1">
    <source>
        <dbReference type="EMBL" id="GAL86052.1"/>
    </source>
</evidence>
<accession>A0A098LHZ3</accession>
<dbReference type="Proteomes" id="UP000030185">
    <property type="component" value="Unassembled WGS sequence"/>
</dbReference>
<protein>
    <submittedName>
        <fullName evidence="1">Uncharacterized protein</fullName>
    </submittedName>
</protein>
<proteinExistence type="predicted"/>
<dbReference type="EMBL" id="BBLT01000006">
    <property type="protein sequence ID" value="GAL86052.1"/>
    <property type="molecule type" value="Genomic_DNA"/>
</dbReference>
<dbReference type="RefSeq" id="WP_045465202.1">
    <property type="nucleotide sequence ID" value="NZ_BBLT01000006.1"/>
</dbReference>
<keyword evidence="2" id="KW-1185">Reference proteome</keyword>
<sequence>MAWSRTIQDKPLFRQEDLIENQPLVLKKLKNKFNFNPVKDYPESIEKIVLPAHWDNTEMQIHFEHFGREFYREKEYMRTLTPAMLRTLEMTTDWQMLEALGYIPERINLKR</sequence>
<organism evidence="1 2">
    <name type="scientific">Sporocytophaga myxococcoides</name>
    <dbReference type="NCBI Taxonomy" id="153721"/>
    <lineage>
        <taxon>Bacteria</taxon>
        <taxon>Pseudomonadati</taxon>
        <taxon>Bacteroidota</taxon>
        <taxon>Cytophagia</taxon>
        <taxon>Cytophagales</taxon>
        <taxon>Cytophagaceae</taxon>
        <taxon>Sporocytophaga</taxon>
    </lineage>
</organism>
<reference evidence="1 2" key="1">
    <citation type="submission" date="2014-09" db="EMBL/GenBank/DDBJ databases">
        <title>Sporocytophaga myxococcoides PG-01 genome sequencing.</title>
        <authorList>
            <person name="Liu L."/>
            <person name="Gao P.J."/>
            <person name="Chen G.J."/>
            <person name="Wang L.S."/>
        </authorList>
    </citation>
    <scope>NUCLEOTIDE SEQUENCE [LARGE SCALE GENOMIC DNA]</scope>
    <source>
        <strain evidence="1 2">PG-01</strain>
    </source>
</reference>
<comment type="caution">
    <text evidence="1">The sequence shown here is derived from an EMBL/GenBank/DDBJ whole genome shotgun (WGS) entry which is preliminary data.</text>
</comment>
<gene>
    <name evidence="1" type="ORF">MYP_3281</name>
</gene>
<dbReference type="OrthoDB" id="7840294at2"/>